<dbReference type="Proteomes" id="UP001057561">
    <property type="component" value="Chromosome"/>
</dbReference>
<name>A0ABY5LXM6_9CYAN</name>
<dbReference type="PANTHER" id="PTHR34613">
    <property type="entry name" value="SLL0800 PROTEIN"/>
    <property type="match status" value="1"/>
</dbReference>
<protein>
    <submittedName>
        <fullName evidence="2">Rpn family recombination-promoting nuclease/putative transposase</fullName>
    </submittedName>
</protein>
<keyword evidence="3" id="KW-1185">Reference proteome</keyword>
<dbReference type="EMBL" id="CP099464">
    <property type="protein sequence ID" value="UUO15316.1"/>
    <property type="molecule type" value="Genomic_DNA"/>
</dbReference>
<dbReference type="RefSeq" id="WP_027401235.1">
    <property type="nucleotide sequence ID" value="NZ_CP099464.1"/>
</dbReference>
<accession>A0ABY5LXM6</accession>
<feature type="domain" description="DUF4351" evidence="1">
    <location>
        <begin position="225"/>
        <end position="281"/>
    </location>
</feature>
<evidence type="ECO:0000313" key="3">
    <source>
        <dbReference type="Proteomes" id="UP001057561"/>
    </source>
</evidence>
<dbReference type="Pfam" id="PF14261">
    <property type="entry name" value="DUF4351"/>
    <property type="match status" value="1"/>
</dbReference>
<dbReference type="PANTHER" id="PTHR34613:SF1">
    <property type="entry name" value="SLL6017 PROTEIN"/>
    <property type="match status" value="1"/>
</dbReference>
<proteinExistence type="predicted"/>
<evidence type="ECO:0000313" key="2">
    <source>
        <dbReference type="EMBL" id="UUO15316.1"/>
    </source>
</evidence>
<organism evidence="2 3">
    <name type="scientific">Dolichospermum heterosporum TAC447</name>
    <dbReference type="NCBI Taxonomy" id="747523"/>
    <lineage>
        <taxon>Bacteria</taxon>
        <taxon>Bacillati</taxon>
        <taxon>Cyanobacteriota</taxon>
        <taxon>Cyanophyceae</taxon>
        <taxon>Nostocales</taxon>
        <taxon>Aphanizomenonaceae</taxon>
        <taxon>Dolichospermum</taxon>
        <taxon>Dolichospermum heterosporum</taxon>
    </lineage>
</organism>
<dbReference type="InterPro" id="IPR025587">
    <property type="entry name" value="DUF4351"/>
</dbReference>
<reference evidence="2" key="1">
    <citation type="submission" date="2022-06" db="EMBL/GenBank/DDBJ databases">
        <title>Nostosin G and Spiroidesin B from the Cyanobacterium Dolichospermum sp. NIES-1697.</title>
        <authorList>
            <person name="Phan C.-S."/>
            <person name="Mehjabin J.J."/>
            <person name="Anas A.R.J."/>
            <person name="Hayasaka M."/>
            <person name="Onoki R."/>
            <person name="Wang J."/>
            <person name="Umezawa T."/>
            <person name="Washio K."/>
            <person name="Morikawa M."/>
            <person name="Okino T."/>
        </authorList>
    </citation>
    <scope>NUCLEOTIDE SEQUENCE</scope>
    <source>
        <strain evidence="2">NIES-1697</strain>
    </source>
</reference>
<sequence length="286" mass="33314">MSFDNVCKLLAEKYPLDFARWLLPEEPQSVKVLKTELSIEPIRADFVTFLKSENQILHIEFQTLSTSRKPIPFRVLDYYIRLKRLYPECTIIQVVIFLQETKDENAFINVYQDVNTTHYYQVIRMWEQDPVLFLNNPALLPLAPLTRTNSPQSLLSQVAESVAKIEEIEIKRDIVACTEILAGLRFEKKLISQLLREDIMRESVIYQDILQKGEEKGRKEGEKLGRELGEQRTIIRLLNRRFGELDSSLVDRIKTLNIEKLDNLADALLDFSNINDLGTWLNSNQD</sequence>
<evidence type="ECO:0000259" key="1">
    <source>
        <dbReference type="Pfam" id="PF14261"/>
    </source>
</evidence>
<gene>
    <name evidence="2" type="ORF">NG743_25535</name>
</gene>